<evidence type="ECO:0000256" key="1">
    <source>
        <dbReference type="SAM" id="MobiDB-lite"/>
    </source>
</evidence>
<keyword evidence="3" id="KW-1185">Reference proteome</keyword>
<evidence type="ECO:0000313" key="3">
    <source>
        <dbReference type="Proteomes" id="UP001162131"/>
    </source>
</evidence>
<protein>
    <submittedName>
        <fullName evidence="2">Uncharacterized protein</fullName>
    </submittedName>
</protein>
<evidence type="ECO:0000313" key="2">
    <source>
        <dbReference type="EMBL" id="CAG9311858.1"/>
    </source>
</evidence>
<name>A0AAU9IU77_9CILI</name>
<feature type="region of interest" description="Disordered" evidence="1">
    <location>
        <begin position="117"/>
        <end position="176"/>
    </location>
</feature>
<reference evidence="2" key="1">
    <citation type="submission" date="2021-09" db="EMBL/GenBank/DDBJ databases">
        <authorList>
            <consortium name="AG Swart"/>
            <person name="Singh M."/>
            <person name="Singh A."/>
            <person name="Seah K."/>
            <person name="Emmerich C."/>
        </authorList>
    </citation>
    <scope>NUCLEOTIDE SEQUENCE</scope>
    <source>
        <strain evidence="2">ATCC30299</strain>
    </source>
</reference>
<sequence>MNKKIFMPLDPEMEIGFRENRFGRKMYPERNVHYIAASTPNSNLTPIRSRFNYLYEEPKFLPQLQDNETGSWISNSYFGSKSVYEKNENQLNNIREEASPTGLKPVRKIRIIRSNNNMPTINNNKLSRIDSSSNFTNNSQNDKSLQASSNNEPFATHSNGFKINAKDSASLSPSRFRRDVSKQILKHQENHRYDINMLNSKLDYSSASSKTPTRDRSPFHNAAKNLITKELFG</sequence>
<proteinExistence type="predicted"/>
<comment type="caution">
    <text evidence="2">The sequence shown here is derived from an EMBL/GenBank/DDBJ whole genome shotgun (WGS) entry which is preliminary data.</text>
</comment>
<dbReference type="EMBL" id="CAJZBQ010000005">
    <property type="protein sequence ID" value="CAG9311858.1"/>
    <property type="molecule type" value="Genomic_DNA"/>
</dbReference>
<gene>
    <name evidence="2" type="ORF">BSTOLATCC_MIC5118</name>
</gene>
<dbReference type="Proteomes" id="UP001162131">
    <property type="component" value="Unassembled WGS sequence"/>
</dbReference>
<feature type="compositionally biased region" description="Polar residues" evidence="1">
    <location>
        <begin position="117"/>
        <end position="173"/>
    </location>
</feature>
<organism evidence="2 3">
    <name type="scientific">Blepharisma stoltei</name>
    <dbReference type="NCBI Taxonomy" id="1481888"/>
    <lineage>
        <taxon>Eukaryota</taxon>
        <taxon>Sar</taxon>
        <taxon>Alveolata</taxon>
        <taxon>Ciliophora</taxon>
        <taxon>Postciliodesmatophora</taxon>
        <taxon>Heterotrichea</taxon>
        <taxon>Heterotrichida</taxon>
        <taxon>Blepharismidae</taxon>
        <taxon>Blepharisma</taxon>
    </lineage>
</organism>
<accession>A0AAU9IU77</accession>
<dbReference type="AlphaFoldDB" id="A0AAU9IU77"/>